<dbReference type="SMART" id="SM00448">
    <property type="entry name" value="REC"/>
    <property type="match status" value="1"/>
</dbReference>
<protein>
    <submittedName>
        <fullName evidence="3">Response regulator receiver protein</fullName>
    </submittedName>
</protein>
<dbReference type="EMBL" id="CP003842">
    <property type="protein sequence ID" value="AFS81353.1"/>
    <property type="molecule type" value="Genomic_DNA"/>
</dbReference>
<dbReference type="PANTHER" id="PTHR44591:SF3">
    <property type="entry name" value="RESPONSE REGULATORY DOMAIN-CONTAINING PROTEIN"/>
    <property type="match status" value="1"/>
</dbReference>
<accession>K0B5C2</accession>
<dbReference type="GeneID" id="13724329"/>
<dbReference type="InterPro" id="IPR001789">
    <property type="entry name" value="Sig_transdc_resp-reg_receiver"/>
</dbReference>
<dbReference type="Gene3D" id="3.40.50.2300">
    <property type="match status" value="1"/>
</dbReference>
<organism evidence="3 4">
    <name type="scientific">Candidatus Nitrosopumilus koreensis AR1</name>
    <dbReference type="NCBI Taxonomy" id="1229908"/>
    <lineage>
        <taxon>Archaea</taxon>
        <taxon>Nitrososphaerota</taxon>
        <taxon>Nitrososphaeria</taxon>
        <taxon>Nitrosopumilales</taxon>
        <taxon>Nitrosopumilaceae</taxon>
        <taxon>Nitrosopumilus</taxon>
    </lineage>
</organism>
<dbReference type="CDD" id="cd00156">
    <property type="entry name" value="REC"/>
    <property type="match status" value="1"/>
</dbReference>
<dbReference type="Pfam" id="PF00072">
    <property type="entry name" value="Response_reg"/>
    <property type="match status" value="1"/>
</dbReference>
<gene>
    <name evidence="3" type="ORF">NKOR_07460</name>
</gene>
<dbReference type="KEGG" id="nkr:NKOR_07460"/>
<evidence type="ECO:0000313" key="4">
    <source>
        <dbReference type="Proteomes" id="UP000006101"/>
    </source>
</evidence>
<dbReference type="GO" id="GO:0000160">
    <property type="term" value="P:phosphorelay signal transduction system"/>
    <property type="evidence" value="ECO:0007669"/>
    <property type="project" value="InterPro"/>
</dbReference>
<keyword evidence="1" id="KW-0597">Phosphoprotein</keyword>
<keyword evidence="4" id="KW-1185">Reference proteome</keyword>
<dbReference type="PROSITE" id="PS50110">
    <property type="entry name" value="RESPONSE_REGULATORY"/>
    <property type="match status" value="1"/>
</dbReference>
<sequence>MSLKKKVLVIDDDKEVLETTSAMIEMFGYDTIQAENGFDGIEKLIEKPDLVLMDGRMPGMDGYETFKKMRENDARINVIFMTAYKDDEKWKEAKKNCAIYNIQKPFEPKFLEELIKRHVNQITNC</sequence>
<dbReference type="InterPro" id="IPR011006">
    <property type="entry name" value="CheY-like_superfamily"/>
</dbReference>
<reference evidence="3 4" key="1">
    <citation type="journal article" date="2012" name="J. Bacteriol.">
        <title>Draft Genome Sequence of an Ammonia-Oxidizing Archaeon, "Candidatus Nitrosopumilus koreensis" AR1, from Marine Sediment.</title>
        <authorList>
            <person name="Park S.J."/>
            <person name="Kim J.G."/>
            <person name="Jung M.Y."/>
            <person name="Kim S.J."/>
            <person name="Cha I.T."/>
            <person name="Kwon K."/>
            <person name="Lee J.H."/>
            <person name="Rhee S.K."/>
        </authorList>
    </citation>
    <scope>NUCLEOTIDE SEQUENCE [LARGE SCALE GENOMIC DNA]</scope>
    <source>
        <strain evidence="3 4">AR1</strain>
    </source>
</reference>
<dbReference type="RefSeq" id="WP_014963734.1">
    <property type="nucleotide sequence ID" value="NC_018655.1"/>
</dbReference>
<dbReference type="PATRIC" id="fig|1229908.8.peg.1614"/>
<evidence type="ECO:0000256" key="1">
    <source>
        <dbReference type="ARBA" id="ARBA00022553"/>
    </source>
</evidence>
<dbReference type="HOGENOM" id="CLU_000445_69_8_2"/>
<dbReference type="STRING" id="1229908.NKOR_07460"/>
<dbReference type="PANTHER" id="PTHR44591">
    <property type="entry name" value="STRESS RESPONSE REGULATOR PROTEIN 1"/>
    <property type="match status" value="1"/>
</dbReference>
<dbReference type="Proteomes" id="UP000006101">
    <property type="component" value="Chromosome"/>
</dbReference>
<dbReference type="SUPFAM" id="SSF52172">
    <property type="entry name" value="CheY-like"/>
    <property type="match status" value="1"/>
</dbReference>
<feature type="domain" description="Response regulatory" evidence="2">
    <location>
        <begin position="6"/>
        <end position="119"/>
    </location>
</feature>
<dbReference type="AlphaFoldDB" id="K0B5C2"/>
<dbReference type="InterPro" id="IPR050595">
    <property type="entry name" value="Bact_response_regulator"/>
</dbReference>
<evidence type="ECO:0000313" key="3">
    <source>
        <dbReference type="EMBL" id="AFS81353.1"/>
    </source>
</evidence>
<evidence type="ECO:0000259" key="2">
    <source>
        <dbReference type="PROSITE" id="PS50110"/>
    </source>
</evidence>
<proteinExistence type="predicted"/>
<name>K0B5C2_9ARCH</name>